<feature type="transmembrane region" description="Helical" evidence="9">
    <location>
        <begin position="263"/>
        <end position="285"/>
    </location>
</feature>
<feature type="region of interest" description="Disordered" evidence="8">
    <location>
        <begin position="293"/>
        <end position="317"/>
    </location>
</feature>
<protein>
    <recommendedName>
        <fullName evidence="11">Copper acquisition factor BIM1-like domain-containing protein</fullName>
    </recommendedName>
</protein>
<dbReference type="PANTHER" id="PTHR34992:SF5">
    <property type="entry name" value="ANCHORED PROTEIN, PUTATIVE (AFU_ORTHOLOGUE AFUA_6G02800)-RELATED"/>
    <property type="match status" value="1"/>
</dbReference>
<keyword evidence="5 9" id="KW-0472">Membrane</keyword>
<feature type="domain" description="Copper acquisition factor BIM1-like" evidence="11">
    <location>
        <begin position="122"/>
        <end position="216"/>
    </location>
</feature>
<comment type="caution">
    <text evidence="12">The sequence shown here is derived from an EMBL/GenBank/DDBJ whole genome shotgun (WGS) entry which is preliminary data.</text>
</comment>
<keyword evidence="6" id="KW-0325">Glycoprotein</keyword>
<reference evidence="12 13" key="1">
    <citation type="journal article" date="2015" name="BMC Genomics">
        <title>Insights from the genome of Ophiocordyceps polyrhachis-furcata to pathogenicity and host specificity in insect fungi.</title>
        <authorList>
            <person name="Wichadakul D."/>
            <person name="Kobmoo N."/>
            <person name="Ingsriswang S."/>
            <person name="Tangphatsornruang S."/>
            <person name="Chantasingh D."/>
            <person name="Luangsa-ard J.J."/>
            <person name="Eurwilaichitr L."/>
        </authorList>
    </citation>
    <scope>NUCLEOTIDE SEQUENCE [LARGE SCALE GENOMIC DNA]</scope>
    <source>
        <strain evidence="12 13">BCC 54312</strain>
    </source>
</reference>
<evidence type="ECO:0000256" key="5">
    <source>
        <dbReference type="ARBA" id="ARBA00023136"/>
    </source>
</evidence>
<evidence type="ECO:0000256" key="8">
    <source>
        <dbReference type="SAM" id="MobiDB-lite"/>
    </source>
</evidence>
<keyword evidence="2" id="KW-1003">Cell membrane</keyword>
<evidence type="ECO:0000259" key="11">
    <source>
        <dbReference type="Pfam" id="PF20238"/>
    </source>
</evidence>
<evidence type="ECO:0000313" key="13">
    <source>
        <dbReference type="Proteomes" id="UP000253664"/>
    </source>
</evidence>
<dbReference type="AlphaFoldDB" id="A0A367LPB8"/>
<gene>
    <name evidence="12" type="ORF">L249_3147</name>
</gene>
<evidence type="ECO:0000256" key="9">
    <source>
        <dbReference type="SAM" id="Phobius"/>
    </source>
</evidence>
<organism evidence="12 13">
    <name type="scientific">Ophiocordyceps polyrhachis-furcata BCC 54312</name>
    <dbReference type="NCBI Taxonomy" id="1330021"/>
    <lineage>
        <taxon>Eukaryota</taxon>
        <taxon>Fungi</taxon>
        <taxon>Dikarya</taxon>
        <taxon>Ascomycota</taxon>
        <taxon>Pezizomycotina</taxon>
        <taxon>Sordariomycetes</taxon>
        <taxon>Hypocreomycetidae</taxon>
        <taxon>Hypocreales</taxon>
        <taxon>Ophiocordycipitaceae</taxon>
        <taxon>Ophiocordyceps</taxon>
    </lineage>
</organism>
<accession>A0A367LPB8</accession>
<keyword evidence="13" id="KW-1185">Reference proteome</keyword>
<dbReference type="Proteomes" id="UP000253664">
    <property type="component" value="Unassembled WGS sequence"/>
</dbReference>
<evidence type="ECO:0000256" key="6">
    <source>
        <dbReference type="ARBA" id="ARBA00023180"/>
    </source>
</evidence>
<feature type="region of interest" description="Disordered" evidence="8">
    <location>
        <begin position="24"/>
        <end position="44"/>
    </location>
</feature>
<evidence type="ECO:0000256" key="1">
    <source>
        <dbReference type="ARBA" id="ARBA00004609"/>
    </source>
</evidence>
<sequence length="317" mass="34415">MRYSIETSLALGLALMATAVTAGHHDRKKSPLNPSTSPVTDDNMGPASMLWPQSRVWTSDMDNTAPCGSSGAIAIRTKFPMKGGKVSLVAQDDYYDTQISISYNKGMHIFLSSSVSFEYHTYNNNNNNAKDPKDNSDFTPLNMAKSTMNDLDPGHTCVDVPDAPTDLVSPGTNATIQVIYRSNWDKPENQTFYVCSDITYVLAENFDDDMLCFNATVPGEDNINPPWIKKVDKKPFGGGPNEGAVNPPAVTSDGRSLLSGGDIAGIVIGSLAAVAMVAGLVILLVRRSQQKKRRNQHIARMENARQDQGPMEKHSSA</sequence>
<keyword evidence="7" id="KW-0449">Lipoprotein</keyword>
<dbReference type="Pfam" id="PF20238">
    <property type="entry name" value="BIM1-like_dom"/>
    <property type="match status" value="2"/>
</dbReference>
<dbReference type="EMBL" id="LKCN02000001">
    <property type="protein sequence ID" value="RCI16231.1"/>
    <property type="molecule type" value="Genomic_DNA"/>
</dbReference>
<feature type="chain" id="PRO_5017059261" description="Copper acquisition factor BIM1-like domain-containing protein" evidence="10">
    <location>
        <begin position="23"/>
        <end position="317"/>
    </location>
</feature>
<keyword evidence="4 10" id="KW-0732">Signal</keyword>
<dbReference type="InterPro" id="IPR046936">
    <property type="entry name" value="BIM1-like"/>
</dbReference>
<comment type="subcellular location">
    <subcellularLocation>
        <location evidence="1">Cell membrane</location>
        <topology evidence="1">Lipid-anchor</topology>
        <topology evidence="1">GPI-anchor</topology>
    </subcellularLocation>
</comment>
<keyword evidence="3" id="KW-0336">GPI-anchor</keyword>
<evidence type="ECO:0000313" key="12">
    <source>
        <dbReference type="EMBL" id="RCI16231.1"/>
    </source>
</evidence>
<dbReference type="InterPro" id="IPR046530">
    <property type="entry name" value="BIM1-like_dom"/>
</dbReference>
<evidence type="ECO:0000256" key="7">
    <source>
        <dbReference type="ARBA" id="ARBA00023288"/>
    </source>
</evidence>
<proteinExistence type="predicted"/>
<dbReference type="OrthoDB" id="2587363at2759"/>
<feature type="compositionally biased region" description="Basic and acidic residues" evidence="8">
    <location>
        <begin position="299"/>
        <end position="317"/>
    </location>
</feature>
<dbReference type="GO" id="GO:0098552">
    <property type="term" value="C:side of membrane"/>
    <property type="evidence" value="ECO:0007669"/>
    <property type="project" value="UniProtKB-KW"/>
</dbReference>
<dbReference type="GO" id="GO:0005886">
    <property type="term" value="C:plasma membrane"/>
    <property type="evidence" value="ECO:0007669"/>
    <property type="project" value="UniProtKB-SubCell"/>
</dbReference>
<dbReference type="STRING" id="1330021.A0A367LPB8"/>
<dbReference type="PANTHER" id="PTHR34992">
    <property type="entry name" value="HYPHAL ANASTAMOSIS-7 PROTEIN"/>
    <property type="match status" value="1"/>
</dbReference>
<feature type="signal peptide" evidence="10">
    <location>
        <begin position="1"/>
        <end position="22"/>
    </location>
</feature>
<feature type="domain" description="Copper acquisition factor BIM1-like" evidence="11">
    <location>
        <begin position="44"/>
        <end position="105"/>
    </location>
</feature>
<evidence type="ECO:0000256" key="2">
    <source>
        <dbReference type="ARBA" id="ARBA00022475"/>
    </source>
</evidence>
<evidence type="ECO:0000256" key="4">
    <source>
        <dbReference type="ARBA" id="ARBA00022729"/>
    </source>
</evidence>
<evidence type="ECO:0000256" key="3">
    <source>
        <dbReference type="ARBA" id="ARBA00022622"/>
    </source>
</evidence>
<keyword evidence="9" id="KW-0812">Transmembrane</keyword>
<name>A0A367LPB8_9HYPO</name>
<evidence type="ECO:0000256" key="10">
    <source>
        <dbReference type="SAM" id="SignalP"/>
    </source>
</evidence>
<dbReference type="CDD" id="cd12087">
    <property type="entry name" value="TM_EGFR-like"/>
    <property type="match status" value="1"/>
</dbReference>
<dbReference type="CDD" id="cd21176">
    <property type="entry name" value="LPMO_auxiliary-like"/>
    <property type="match status" value="1"/>
</dbReference>
<keyword evidence="9" id="KW-1133">Transmembrane helix</keyword>